<dbReference type="InterPro" id="IPR011993">
    <property type="entry name" value="PH-like_dom_sf"/>
</dbReference>
<dbReference type="PROSITE" id="PS50003">
    <property type="entry name" value="PH_DOMAIN"/>
    <property type="match status" value="1"/>
</dbReference>
<feature type="domain" description="PH" evidence="2">
    <location>
        <begin position="235"/>
        <end position="343"/>
    </location>
</feature>
<sequence length="716" mass="80313">MRVSLIKDLGITFDAQLMFDQHIDNIVKRASRALGFIVRLSADFKNIKTMKILYCAFVRNHLEFSSQVWNPHYNVYIEQLEGIQRKFVRYIQYRSKLYLKNYTARCRKFHLVPLHLRRRVADQALLFGIANGSVDCPELLGKIGLCVNHSFLRRPRLLHVPKLERQISNQESVVSSEETYSPAPQFDRLPKSDALVKRAESMSVATKTPKRTPSFTTRRRTQSFRRHRQPDELPPVEIEGYLERKQEAGVGGKRATVRSWRSYYGVLCGQLLCFFRDQSDFASSKAAAPPVAILNARCEPANDYTKRAHVFRLSCTDGAEYLFACAKHELMLEWVAKISFHAALPPQLQLTPYDSSTSPADDVRKRLRNASSSSSATSSPEAQRKVRTQSEILKEHRAATTPERNIESSVLPSLPPRQPPNQEDNADVILRNSEHASGSWGRSRFSNGRDINAEFLRTQREASARGPHTTVTERPPAIPERAPMIPERGPAVPERGPNIPDRLTTKTRPSAERNSGRGSVMSDRGSVMSDRASVMSDRASVMSDRASVMSDRASSDREFDKNSNNSGRNSVSERSPIERDRNSNERYEQTYRYTERTEKSGGPNVPQGEKSVTAMVNSYQQKVNNKNAGWNNNWQGVETTSHFYSASELAYGGNSAGNTRPASVAGSGGSPALDQRPASRSSGESELSVGGTKEKKDKKGVFGGLFSRKKRPQSHM</sequence>
<dbReference type="SUPFAM" id="SSF50729">
    <property type="entry name" value="PH domain-like"/>
    <property type="match status" value="1"/>
</dbReference>
<feature type="region of interest" description="Disordered" evidence="1">
    <location>
        <begin position="653"/>
        <end position="716"/>
    </location>
</feature>
<feature type="compositionally biased region" description="Low complexity" evidence="1">
    <location>
        <begin position="370"/>
        <end position="379"/>
    </location>
</feature>
<name>A0AAV1K699_9NEOP</name>
<evidence type="ECO:0000259" key="2">
    <source>
        <dbReference type="PROSITE" id="PS50003"/>
    </source>
</evidence>
<feature type="compositionally biased region" description="Polar residues" evidence="1">
    <location>
        <begin position="562"/>
        <end position="573"/>
    </location>
</feature>
<evidence type="ECO:0000313" key="4">
    <source>
        <dbReference type="Proteomes" id="UP001497472"/>
    </source>
</evidence>
<comment type="caution">
    <text evidence="3">The sequence shown here is derived from an EMBL/GenBank/DDBJ whole genome shotgun (WGS) entry which is preliminary data.</text>
</comment>
<dbReference type="InterPro" id="IPR001849">
    <property type="entry name" value="PH_domain"/>
</dbReference>
<dbReference type="CDD" id="cd10571">
    <property type="entry name" value="PH_beta_spectrin"/>
    <property type="match status" value="1"/>
</dbReference>
<dbReference type="Gene3D" id="2.30.29.30">
    <property type="entry name" value="Pleckstrin-homology domain (PH domain)/Phosphotyrosine-binding domain (PTB)"/>
    <property type="match status" value="1"/>
</dbReference>
<dbReference type="Proteomes" id="UP001497472">
    <property type="component" value="Unassembled WGS sequence"/>
</dbReference>
<dbReference type="InterPro" id="IPR001605">
    <property type="entry name" value="PH_dom-spectrin-type"/>
</dbReference>
<dbReference type="EMBL" id="CAVLEF010000281">
    <property type="protein sequence ID" value="CAK1555972.1"/>
    <property type="molecule type" value="Genomic_DNA"/>
</dbReference>
<dbReference type="AlphaFoldDB" id="A0AAV1K699"/>
<protein>
    <recommendedName>
        <fullName evidence="2">PH domain-containing protein</fullName>
    </recommendedName>
</protein>
<feature type="compositionally biased region" description="Basic and acidic residues" evidence="1">
    <location>
        <begin position="575"/>
        <end position="599"/>
    </location>
</feature>
<reference evidence="3 4" key="1">
    <citation type="submission" date="2023-11" db="EMBL/GenBank/DDBJ databases">
        <authorList>
            <person name="Okamura Y."/>
        </authorList>
    </citation>
    <scope>NUCLEOTIDE SEQUENCE [LARGE SCALE GENOMIC DNA]</scope>
</reference>
<organism evidence="3 4">
    <name type="scientific">Leptosia nina</name>
    <dbReference type="NCBI Taxonomy" id="320188"/>
    <lineage>
        <taxon>Eukaryota</taxon>
        <taxon>Metazoa</taxon>
        <taxon>Ecdysozoa</taxon>
        <taxon>Arthropoda</taxon>
        <taxon>Hexapoda</taxon>
        <taxon>Insecta</taxon>
        <taxon>Pterygota</taxon>
        <taxon>Neoptera</taxon>
        <taxon>Endopterygota</taxon>
        <taxon>Lepidoptera</taxon>
        <taxon>Glossata</taxon>
        <taxon>Ditrysia</taxon>
        <taxon>Papilionoidea</taxon>
        <taxon>Pieridae</taxon>
        <taxon>Pierinae</taxon>
        <taxon>Leptosia</taxon>
    </lineage>
</organism>
<dbReference type="PRINTS" id="PR00683">
    <property type="entry name" value="SPECTRINPH"/>
</dbReference>
<accession>A0AAV1K699</accession>
<feature type="compositionally biased region" description="Polar residues" evidence="1">
    <location>
        <begin position="350"/>
        <end position="359"/>
    </location>
</feature>
<feature type="region of interest" description="Disordered" evidence="1">
    <location>
        <begin position="350"/>
        <end position="424"/>
    </location>
</feature>
<evidence type="ECO:0000313" key="3">
    <source>
        <dbReference type="EMBL" id="CAK1555972.1"/>
    </source>
</evidence>
<dbReference type="Pfam" id="PF15410">
    <property type="entry name" value="PH_9"/>
    <property type="match status" value="1"/>
</dbReference>
<feature type="compositionally biased region" description="Basic residues" evidence="1">
    <location>
        <begin position="217"/>
        <end position="228"/>
    </location>
</feature>
<feature type="compositionally biased region" description="Basic residues" evidence="1">
    <location>
        <begin position="707"/>
        <end position="716"/>
    </location>
</feature>
<feature type="region of interest" description="Disordered" evidence="1">
    <location>
        <begin position="199"/>
        <end position="228"/>
    </location>
</feature>
<dbReference type="InterPro" id="IPR041681">
    <property type="entry name" value="PH_9"/>
</dbReference>
<dbReference type="PANTHER" id="PTHR37283">
    <property type="entry name" value="PH DOMAIN-CONTAINING PROTEIN YHR131C"/>
    <property type="match status" value="1"/>
</dbReference>
<proteinExistence type="predicted"/>
<dbReference type="FunFam" id="2.30.29.30:FF:000024">
    <property type="entry name" value="Spectrin beta chain"/>
    <property type="match status" value="1"/>
</dbReference>
<dbReference type="PANTHER" id="PTHR37283:SF1">
    <property type="entry name" value="PH DOMAIN-CONTAINING PROTEIN YHR131C"/>
    <property type="match status" value="1"/>
</dbReference>
<evidence type="ECO:0000256" key="1">
    <source>
        <dbReference type="SAM" id="MobiDB-lite"/>
    </source>
</evidence>
<dbReference type="GO" id="GO:0005543">
    <property type="term" value="F:phospholipid binding"/>
    <property type="evidence" value="ECO:0007669"/>
    <property type="project" value="InterPro"/>
</dbReference>
<feature type="region of interest" description="Disordered" evidence="1">
    <location>
        <begin position="458"/>
        <end position="609"/>
    </location>
</feature>
<dbReference type="SMART" id="SM00233">
    <property type="entry name" value="PH"/>
    <property type="match status" value="1"/>
</dbReference>
<gene>
    <name evidence="3" type="ORF">LNINA_LOCUS14753</name>
</gene>
<keyword evidence="4" id="KW-1185">Reference proteome</keyword>